<dbReference type="GO" id="GO:0051301">
    <property type="term" value="P:cell division"/>
    <property type="evidence" value="ECO:0007669"/>
    <property type="project" value="UniProtKB-KW"/>
</dbReference>
<keyword evidence="4" id="KW-0131">Cell cycle</keyword>
<feature type="region of interest" description="Disordered" evidence="6">
    <location>
        <begin position="1"/>
        <end position="23"/>
    </location>
</feature>
<dbReference type="InterPro" id="IPR039361">
    <property type="entry name" value="Cyclin"/>
</dbReference>
<dbReference type="InterPro" id="IPR004367">
    <property type="entry name" value="Cyclin_C-dom"/>
</dbReference>
<dbReference type="GO" id="GO:0044772">
    <property type="term" value="P:mitotic cell cycle phase transition"/>
    <property type="evidence" value="ECO:0007669"/>
    <property type="project" value="InterPro"/>
</dbReference>
<evidence type="ECO:0000256" key="1">
    <source>
        <dbReference type="ARBA" id="ARBA00006955"/>
    </source>
</evidence>
<evidence type="ECO:0000259" key="8">
    <source>
        <dbReference type="SMART" id="SM01332"/>
    </source>
</evidence>
<dbReference type="InterPro" id="IPR046965">
    <property type="entry name" value="Cyclin_A/B-like"/>
</dbReference>
<evidence type="ECO:0000256" key="6">
    <source>
        <dbReference type="SAM" id="MobiDB-lite"/>
    </source>
</evidence>
<sequence length="598" mass="66185">MSSNIPTRRTVRVPRPANDENAPAVTRLGAATRHAKAASIDIAKNNVLASKETLKPALSTGTATARARPALAQQRANTNTTAVVAGKRKRDALGDATNGKGKTAASTLLTKAAAASAVDKPSSTATSSTTTRASSVSTQTKENTARATKENPTRVRSALAVKPKNVNAAPVAKDELKGAKTEENATGRAVARRPLGAKSSQTTTTTVTNVNVVKSRKVISAVEKKTRVERVAKIELKVEETDEEDAARVHKRPRLSEIEEVQVKELETITVEKVQEVLEKTLVKPEDEQPDDLDKDDMDDPLMVAEYVVEIFDYLYELEKTTMPNPKYMNYQKDLKPHMRGILGEWLIGIHRGMRMVPETLFIAMNLVDRFLSVRAISVEKVQLVGVVCLLIASKYEEICAPSIKMMLDFSAKSSTAEEIKEAEKYVLKSIKYNLSYSSPITFLRRISKADGFDAQSRTLAKYLVEIYCVEYRLVPYTPSCIAAAAMWLARLALDRGEWTANLAHYSGYKEAALLPVANIMVNYLLKPPAHQSLFEKYAAKRFEKASLFMRAWVLARWDEGWDVDLPECLEALIEDSRIRRETGRAGLVELGEVPEWS</sequence>
<feature type="compositionally biased region" description="Basic and acidic residues" evidence="6">
    <location>
        <begin position="172"/>
        <end position="185"/>
    </location>
</feature>
<feature type="compositionally biased region" description="Basic and acidic residues" evidence="6">
    <location>
        <begin position="143"/>
        <end position="153"/>
    </location>
</feature>
<name>A0A0C3AC03_SERVB</name>
<keyword evidence="3 5" id="KW-0195">Cyclin</keyword>
<dbReference type="Pfam" id="PF02984">
    <property type="entry name" value="Cyclin_C"/>
    <property type="match status" value="1"/>
</dbReference>
<feature type="domain" description="Cyclin C-terminal" evidence="8">
    <location>
        <begin position="438"/>
        <end position="552"/>
    </location>
</feature>
<accession>A0A0C3AC03</accession>
<evidence type="ECO:0000313" key="9">
    <source>
        <dbReference type="EMBL" id="KIM22160.1"/>
    </source>
</evidence>
<comment type="similarity">
    <text evidence="1">Belongs to the cyclin family. Cyclin AB subfamily.</text>
</comment>
<dbReference type="InterPro" id="IPR006671">
    <property type="entry name" value="Cyclin_N"/>
</dbReference>
<feature type="region of interest" description="Disordered" evidence="6">
    <location>
        <begin position="114"/>
        <end position="202"/>
    </location>
</feature>
<reference evidence="9 10" key="1">
    <citation type="submission" date="2014-04" db="EMBL/GenBank/DDBJ databases">
        <authorList>
            <consortium name="DOE Joint Genome Institute"/>
            <person name="Kuo A."/>
            <person name="Zuccaro A."/>
            <person name="Kohler A."/>
            <person name="Nagy L.G."/>
            <person name="Floudas D."/>
            <person name="Copeland A."/>
            <person name="Barry K.W."/>
            <person name="Cichocki N."/>
            <person name="Veneault-Fourrey C."/>
            <person name="LaButti K."/>
            <person name="Lindquist E.A."/>
            <person name="Lipzen A."/>
            <person name="Lundell T."/>
            <person name="Morin E."/>
            <person name="Murat C."/>
            <person name="Sun H."/>
            <person name="Tunlid A."/>
            <person name="Henrissat B."/>
            <person name="Grigoriev I.V."/>
            <person name="Hibbett D.S."/>
            <person name="Martin F."/>
            <person name="Nordberg H.P."/>
            <person name="Cantor M.N."/>
            <person name="Hua S.X."/>
        </authorList>
    </citation>
    <scope>NUCLEOTIDE SEQUENCE [LARGE SCALE GENOMIC DNA]</scope>
    <source>
        <strain evidence="9 10">MAFF 305830</strain>
    </source>
</reference>
<dbReference type="STRING" id="933852.A0A0C3AC03"/>
<reference evidence="10" key="2">
    <citation type="submission" date="2015-01" db="EMBL/GenBank/DDBJ databases">
        <title>Evolutionary Origins and Diversification of the Mycorrhizal Mutualists.</title>
        <authorList>
            <consortium name="DOE Joint Genome Institute"/>
            <consortium name="Mycorrhizal Genomics Consortium"/>
            <person name="Kohler A."/>
            <person name="Kuo A."/>
            <person name="Nagy L.G."/>
            <person name="Floudas D."/>
            <person name="Copeland A."/>
            <person name="Barry K.W."/>
            <person name="Cichocki N."/>
            <person name="Veneault-Fourrey C."/>
            <person name="LaButti K."/>
            <person name="Lindquist E.A."/>
            <person name="Lipzen A."/>
            <person name="Lundell T."/>
            <person name="Morin E."/>
            <person name="Murat C."/>
            <person name="Riley R."/>
            <person name="Ohm R."/>
            <person name="Sun H."/>
            <person name="Tunlid A."/>
            <person name="Henrissat B."/>
            <person name="Grigoriev I.V."/>
            <person name="Hibbett D.S."/>
            <person name="Martin F."/>
        </authorList>
    </citation>
    <scope>NUCLEOTIDE SEQUENCE [LARGE SCALE GENOMIC DNA]</scope>
    <source>
        <strain evidence="10">MAFF 305830</strain>
    </source>
</reference>
<dbReference type="SMART" id="SM01332">
    <property type="entry name" value="Cyclin_C"/>
    <property type="match status" value="1"/>
</dbReference>
<evidence type="ECO:0000256" key="2">
    <source>
        <dbReference type="ARBA" id="ARBA00022618"/>
    </source>
</evidence>
<organism evidence="9 10">
    <name type="scientific">Serendipita vermifera MAFF 305830</name>
    <dbReference type="NCBI Taxonomy" id="933852"/>
    <lineage>
        <taxon>Eukaryota</taxon>
        <taxon>Fungi</taxon>
        <taxon>Dikarya</taxon>
        <taxon>Basidiomycota</taxon>
        <taxon>Agaricomycotina</taxon>
        <taxon>Agaricomycetes</taxon>
        <taxon>Sebacinales</taxon>
        <taxon>Serendipitaceae</taxon>
        <taxon>Serendipita</taxon>
    </lineage>
</organism>
<dbReference type="SMART" id="SM00385">
    <property type="entry name" value="CYCLIN"/>
    <property type="match status" value="2"/>
</dbReference>
<evidence type="ECO:0000256" key="5">
    <source>
        <dbReference type="RuleBase" id="RU000383"/>
    </source>
</evidence>
<dbReference type="AlphaFoldDB" id="A0A0C3AC03"/>
<dbReference type="GO" id="GO:0016538">
    <property type="term" value="F:cyclin-dependent protein serine/threonine kinase regulator activity"/>
    <property type="evidence" value="ECO:0007669"/>
    <property type="project" value="InterPro"/>
</dbReference>
<dbReference type="Gene3D" id="1.10.472.10">
    <property type="entry name" value="Cyclin-like"/>
    <property type="match status" value="2"/>
</dbReference>
<evidence type="ECO:0000313" key="10">
    <source>
        <dbReference type="Proteomes" id="UP000054097"/>
    </source>
</evidence>
<keyword evidence="10" id="KW-1185">Reference proteome</keyword>
<dbReference type="PIRSF" id="PIRSF001771">
    <property type="entry name" value="Cyclin_A_B_D_E"/>
    <property type="match status" value="1"/>
</dbReference>
<dbReference type="InterPro" id="IPR036915">
    <property type="entry name" value="Cyclin-like_sf"/>
</dbReference>
<keyword evidence="2" id="KW-0132">Cell division</keyword>
<protein>
    <submittedName>
        <fullName evidence="9">Uncharacterized protein</fullName>
    </submittedName>
</protein>
<feature type="region of interest" description="Disordered" evidence="6">
    <location>
        <begin position="74"/>
        <end position="102"/>
    </location>
</feature>
<evidence type="ECO:0000256" key="4">
    <source>
        <dbReference type="ARBA" id="ARBA00023306"/>
    </source>
</evidence>
<gene>
    <name evidence="9" type="ORF">M408DRAFT_333058</name>
</gene>
<feature type="domain" description="Cyclin-like" evidence="7">
    <location>
        <begin position="442"/>
        <end position="523"/>
    </location>
</feature>
<feature type="domain" description="Cyclin-like" evidence="7">
    <location>
        <begin position="345"/>
        <end position="429"/>
    </location>
</feature>
<dbReference type="InterPro" id="IPR013763">
    <property type="entry name" value="Cyclin-like_dom"/>
</dbReference>
<dbReference type="PANTHER" id="PTHR10177">
    <property type="entry name" value="CYCLINS"/>
    <property type="match status" value="1"/>
</dbReference>
<feature type="compositionally biased region" description="Low complexity" evidence="6">
    <location>
        <begin position="114"/>
        <end position="140"/>
    </location>
</feature>
<evidence type="ECO:0000259" key="7">
    <source>
        <dbReference type="SMART" id="SM00385"/>
    </source>
</evidence>
<dbReference type="CDD" id="cd20512">
    <property type="entry name" value="CYCLIN_CLBs_yeast_rpt2"/>
    <property type="match status" value="1"/>
</dbReference>
<dbReference type="SUPFAM" id="SSF47954">
    <property type="entry name" value="Cyclin-like"/>
    <property type="match status" value="2"/>
</dbReference>
<dbReference type="OrthoDB" id="5590282at2759"/>
<proteinExistence type="inferred from homology"/>
<evidence type="ECO:0000256" key="3">
    <source>
        <dbReference type="ARBA" id="ARBA00023127"/>
    </source>
</evidence>
<dbReference type="Proteomes" id="UP000054097">
    <property type="component" value="Unassembled WGS sequence"/>
</dbReference>
<dbReference type="Pfam" id="PF00134">
    <property type="entry name" value="Cyclin_N"/>
    <property type="match status" value="1"/>
</dbReference>
<dbReference type="FunFam" id="1.10.472.10:FF:000005">
    <property type="entry name" value="G2/mitotic-specific cyclin B"/>
    <property type="match status" value="1"/>
</dbReference>
<dbReference type="PROSITE" id="PS00292">
    <property type="entry name" value="CYCLINS"/>
    <property type="match status" value="1"/>
</dbReference>
<dbReference type="HOGENOM" id="CLU_020695_10_1_1"/>
<dbReference type="EMBL" id="KN824362">
    <property type="protein sequence ID" value="KIM22160.1"/>
    <property type="molecule type" value="Genomic_DNA"/>
</dbReference>
<dbReference type="InterPro" id="IPR048258">
    <property type="entry name" value="Cyclins_cyclin-box"/>
</dbReference>